<dbReference type="GO" id="GO:0034314">
    <property type="term" value="P:Arp2/3 complex-mediated actin nucleation"/>
    <property type="evidence" value="ECO:0007669"/>
    <property type="project" value="InterPro"/>
</dbReference>
<keyword evidence="3 6" id="KW-0963">Cytoplasm</keyword>
<dbReference type="PANTHER" id="PTHR12058">
    <property type="entry name" value="ARP2/3 COMPLEX 34 KDA SUBUNIT"/>
    <property type="match status" value="1"/>
</dbReference>
<keyword evidence="5 6" id="KW-0206">Cytoskeleton</keyword>
<dbReference type="Gene3D" id="3.30.1460.20">
    <property type="match status" value="2"/>
</dbReference>
<proteinExistence type="inferred from homology"/>
<sequence length="377" mass="43626">MKKIGKDRMACFDRASPALKEILLNLYNARKPVELDHHLHEFGSVEYHVESSASSPHDTYLSVSTPLLSQGIVPASRLSPQTLEMIKAICPDVLEIVEPAKEGYQVTLRLKFVRLPSNNASIKIISDISSVQSVILSSQLKQILWNANSLDVCEGAYTPIKLVYHPREPFYVIKQPTKITAVFPMRFKEDTDVIIATAFFQELMDVGSKEAFSKAPHCIWSPIPPLELRGELIEDLSTNGGFVSFDINSRHVEGKKLDKTVWNLLNFCAFVKYHVKSTRGFIQRRMRTRSETMVEVLHKEEVQEDQNTKRKTRAWRRMRKLVILSKERIQKQRSKLKIKINRLRSRLRIHGFSRFRRKWLKILKFSSVTSYTRLEKC</sequence>
<comment type="function">
    <text evidence="6">Functions as actin-binding component of the Arp2/3 complex which is involved in regulation of actin polymerization and together with an activating nucleation-promoting factor (NPF) mediates the formation of branched actin networks.</text>
</comment>
<reference evidence="7 8" key="1">
    <citation type="submission" date="2024-01" db="EMBL/GenBank/DDBJ databases">
        <title>The complete chloroplast genome sequence of Lithospermum erythrorhizon: insights into the phylogenetic relationship among Boraginaceae species and the maternal lineages of purple gromwells.</title>
        <authorList>
            <person name="Okada T."/>
            <person name="Watanabe K."/>
        </authorList>
    </citation>
    <scope>NUCLEOTIDE SEQUENCE [LARGE SCALE GENOMIC DNA]</scope>
</reference>
<comment type="similarity">
    <text evidence="2 6">Belongs to the ARPC2 family.</text>
</comment>
<evidence type="ECO:0000256" key="1">
    <source>
        <dbReference type="ARBA" id="ARBA00004245"/>
    </source>
</evidence>
<evidence type="ECO:0000256" key="2">
    <source>
        <dbReference type="ARBA" id="ARBA00007192"/>
    </source>
</evidence>
<dbReference type="Pfam" id="PF04045">
    <property type="entry name" value="P34-Arc"/>
    <property type="match status" value="1"/>
</dbReference>
<evidence type="ECO:0000256" key="4">
    <source>
        <dbReference type="ARBA" id="ARBA00023203"/>
    </source>
</evidence>
<dbReference type="EMBL" id="BAABME010003083">
    <property type="protein sequence ID" value="GAA0157340.1"/>
    <property type="molecule type" value="Genomic_DNA"/>
</dbReference>
<keyword evidence="4 6" id="KW-0009">Actin-binding</keyword>
<dbReference type="FunFam" id="3.30.1460.20:FF:000008">
    <property type="entry name" value="Arp2/3 complex 34 kDa subunit"/>
    <property type="match status" value="1"/>
</dbReference>
<dbReference type="GO" id="GO:0005200">
    <property type="term" value="F:structural constituent of cytoskeleton"/>
    <property type="evidence" value="ECO:0007669"/>
    <property type="project" value="TreeGrafter"/>
</dbReference>
<keyword evidence="8" id="KW-1185">Reference proteome</keyword>
<dbReference type="AlphaFoldDB" id="A0AAV3Q3Z3"/>
<comment type="caution">
    <text evidence="7">The sequence shown here is derived from an EMBL/GenBank/DDBJ whole genome shotgun (WGS) entry which is preliminary data.</text>
</comment>
<accession>A0AAV3Q3Z3</accession>
<dbReference type="InterPro" id="IPR007188">
    <property type="entry name" value="ARPC2"/>
</dbReference>
<evidence type="ECO:0000256" key="5">
    <source>
        <dbReference type="ARBA" id="ARBA00023212"/>
    </source>
</evidence>
<gene>
    <name evidence="7" type="ORF">LIER_14628</name>
</gene>
<comment type="subcellular location">
    <subcellularLocation>
        <location evidence="1 6">Cytoplasm</location>
        <location evidence="1 6">Cytoskeleton</location>
    </subcellularLocation>
</comment>
<evidence type="ECO:0000256" key="3">
    <source>
        <dbReference type="ARBA" id="ARBA00022490"/>
    </source>
</evidence>
<dbReference type="InterPro" id="IPR034666">
    <property type="entry name" value="ARPC2/4"/>
</dbReference>
<dbReference type="SUPFAM" id="SSF69645">
    <property type="entry name" value="Arp2/3 complex subunits"/>
    <property type="match status" value="2"/>
</dbReference>
<comment type="subunit">
    <text evidence="6">Component of the Arp2/3 complex.</text>
</comment>
<dbReference type="Proteomes" id="UP001454036">
    <property type="component" value="Unassembled WGS sequence"/>
</dbReference>
<evidence type="ECO:0000313" key="8">
    <source>
        <dbReference type="Proteomes" id="UP001454036"/>
    </source>
</evidence>
<dbReference type="GO" id="GO:0005885">
    <property type="term" value="C:Arp2/3 protein complex"/>
    <property type="evidence" value="ECO:0007669"/>
    <property type="project" value="InterPro"/>
</dbReference>
<evidence type="ECO:0000256" key="6">
    <source>
        <dbReference type="RuleBase" id="RU364015"/>
    </source>
</evidence>
<organism evidence="7 8">
    <name type="scientific">Lithospermum erythrorhizon</name>
    <name type="common">Purple gromwell</name>
    <name type="synonym">Lithospermum officinale var. erythrorhizon</name>
    <dbReference type="NCBI Taxonomy" id="34254"/>
    <lineage>
        <taxon>Eukaryota</taxon>
        <taxon>Viridiplantae</taxon>
        <taxon>Streptophyta</taxon>
        <taxon>Embryophyta</taxon>
        <taxon>Tracheophyta</taxon>
        <taxon>Spermatophyta</taxon>
        <taxon>Magnoliopsida</taxon>
        <taxon>eudicotyledons</taxon>
        <taxon>Gunneridae</taxon>
        <taxon>Pentapetalae</taxon>
        <taxon>asterids</taxon>
        <taxon>lamiids</taxon>
        <taxon>Boraginales</taxon>
        <taxon>Boraginaceae</taxon>
        <taxon>Boraginoideae</taxon>
        <taxon>Lithospermeae</taxon>
        <taxon>Lithospermum</taxon>
    </lineage>
</organism>
<dbReference type="PANTHER" id="PTHR12058:SF1">
    <property type="entry name" value="ACTIN-RELATED PROTEIN 2_3 COMPLEX SUBUNIT 2B"/>
    <property type="match status" value="1"/>
</dbReference>
<dbReference type="GO" id="GO:0051015">
    <property type="term" value="F:actin filament binding"/>
    <property type="evidence" value="ECO:0007669"/>
    <property type="project" value="TreeGrafter"/>
</dbReference>
<dbReference type="GO" id="GO:0030041">
    <property type="term" value="P:actin filament polymerization"/>
    <property type="evidence" value="ECO:0007669"/>
    <property type="project" value="InterPro"/>
</dbReference>
<name>A0AAV3Q3Z3_LITER</name>
<evidence type="ECO:0000313" key="7">
    <source>
        <dbReference type="EMBL" id="GAA0157340.1"/>
    </source>
</evidence>
<protein>
    <recommendedName>
        <fullName evidence="6">Arp2/3 complex 34 kDa subunit</fullName>
    </recommendedName>
</protein>